<dbReference type="InterPro" id="IPR018484">
    <property type="entry name" value="FGGY_N"/>
</dbReference>
<comment type="similarity">
    <text evidence="1">Belongs to the FGGY kinase family.</text>
</comment>
<evidence type="ECO:0000259" key="4">
    <source>
        <dbReference type="Pfam" id="PF00370"/>
    </source>
</evidence>
<keyword evidence="2" id="KW-0808">Transferase</keyword>
<sequence length="384" mass="40487">MPSPDPDTLLVDVGTTRVKAAVVRRDTLLTLPAHRTDHHFDVQRSGLRTTWSVDSVRRGLDEVVERSTARHGPSPELRLSAHMRGFAIDTPATGYLTWQDRRCLETGGDGRTAYQRLAAGLPREAFARTGTRLRPDSPLANAYQVALTADRPLRGRFHTLGSLILEHLTGEHVTHVTLAAATGLYDLVRDEWSPELLHFTGLDGLTFPQVTHDLLPVGVAARTGMRVHPELGDNQAAVHGAGADDGSTVVVSVGTAGLVSRVSAAPAPAPGVEVRPYLGASYLHVVSGLPGGSATGPDRADEAAARPFADAVDLLDPAHDARRIVATGGAVDATPGFAAALGRLTGLPTTVDPTHDHSLLGLARLARPATFRPPGTGSRALVHG</sequence>
<proteinExistence type="inferred from homology"/>
<protein>
    <submittedName>
        <fullName evidence="5">FGGY family carbohydrate kinase</fullName>
    </submittedName>
</protein>
<keyword evidence="6" id="KW-1185">Reference proteome</keyword>
<dbReference type="EMBL" id="CP118615">
    <property type="protein sequence ID" value="WDZ87764.1"/>
    <property type="molecule type" value="Genomic_DNA"/>
</dbReference>
<dbReference type="RefSeq" id="WP_275034774.1">
    <property type="nucleotide sequence ID" value="NZ_CP118615.1"/>
</dbReference>
<reference evidence="5 6" key="1">
    <citation type="submission" date="2023-02" db="EMBL/GenBank/DDBJ databases">
        <authorList>
            <person name="Mo P."/>
        </authorList>
    </citation>
    <scope>NUCLEOTIDE SEQUENCE [LARGE SCALE GENOMIC DNA]</scope>
    <source>
        <strain evidence="5 6">HUAS 3</strain>
    </source>
</reference>
<evidence type="ECO:0000256" key="2">
    <source>
        <dbReference type="ARBA" id="ARBA00022679"/>
    </source>
</evidence>
<evidence type="ECO:0000256" key="3">
    <source>
        <dbReference type="ARBA" id="ARBA00022777"/>
    </source>
</evidence>
<name>A0ABY8A0W5_9ACTN</name>
<dbReference type="PANTHER" id="PTHR43095">
    <property type="entry name" value="SUGAR KINASE"/>
    <property type="match status" value="1"/>
</dbReference>
<dbReference type="InterPro" id="IPR043129">
    <property type="entry name" value="ATPase_NBD"/>
</dbReference>
<dbReference type="SUPFAM" id="SSF53067">
    <property type="entry name" value="Actin-like ATPase domain"/>
    <property type="match status" value="1"/>
</dbReference>
<dbReference type="GO" id="GO:0016301">
    <property type="term" value="F:kinase activity"/>
    <property type="evidence" value="ECO:0007669"/>
    <property type="project" value="UniProtKB-KW"/>
</dbReference>
<dbReference type="Pfam" id="PF00370">
    <property type="entry name" value="FGGY_N"/>
    <property type="match status" value="1"/>
</dbReference>
<evidence type="ECO:0000256" key="1">
    <source>
        <dbReference type="ARBA" id="ARBA00009156"/>
    </source>
</evidence>
<evidence type="ECO:0000313" key="5">
    <source>
        <dbReference type="EMBL" id="WDZ87764.1"/>
    </source>
</evidence>
<keyword evidence="3 5" id="KW-0418">Kinase</keyword>
<dbReference type="Proteomes" id="UP001219605">
    <property type="component" value="Chromosome"/>
</dbReference>
<evidence type="ECO:0000313" key="6">
    <source>
        <dbReference type="Proteomes" id="UP001219605"/>
    </source>
</evidence>
<accession>A0ABY8A0W5</accession>
<feature type="domain" description="Carbohydrate kinase FGGY N-terminal" evidence="4">
    <location>
        <begin position="9"/>
        <end position="212"/>
    </location>
</feature>
<gene>
    <name evidence="5" type="ORF">PVK37_15830</name>
</gene>
<dbReference type="InterPro" id="IPR050406">
    <property type="entry name" value="FGGY_Carb_Kinase"/>
</dbReference>
<dbReference type="Gene3D" id="3.30.420.40">
    <property type="match status" value="1"/>
</dbReference>
<dbReference type="PANTHER" id="PTHR43095:SF2">
    <property type="entry name" value="GLUCONOKINASE"/>
    <property type="match status" value="1"/>
</dbReference>
<organism evidence="5 6">
    <name type="scientific">Micromonospora cathayae</name>
    <dbReference type="NCBI Taxonomy" id="3028804"/>
    <lineage>
        <taxon>Bacteria</taxon>
        <taxon>Bacillati</taxon>
        <taxon>Actinomycetota</taxon>
        <taxon>Actinomycetes</taxon>
        <taxon>Micromonosporales</taxon>
        <taxon>Micromonosporaceae</taxon>
        <taxon>Micromonospora</taxon>
    </lineage>
</organism>